<reference evidence="8" key="1">
    <citation type="submission" date="2022-03" db="EMBL/GenBank/DDBJ databases">
        <authorList>
            <person name="Martin C."/>
        </authorList>
    </citation>
    <scope>NUCLEOTIDE SEQUENCE</scope>
</reference>
<dbReference type="GO" id="GO:0016020">
    <property type="term" value="C:membrane"/>
    <property type="evidence" value="ECO:0007669"/>
    <property type="project" value="UniProtKB-SubCell"/>
</dbReference>
<feature type="compositionally biased region" description="Basic and acidic residues" evidence="5">
    <location>
        <begin position="180"/>
        <end position="196"/>
    </location>
</feature>
<name>A0A8S4NN02_OWEFU</name>
<dbReference type="PANTHER" id="PTHR31395">
    <property type="entry name" value="SHISA"/>
    <property type="match status" value="1"/>
</dbReference>
<feature type="domain" description="Shisa N-terminal" evidence="7">
    <location>
        <begin position="15"/>
        <end position="56"/>
    </location>
</feature>
<keyword evidence="3 6" id="KW-1133">Transmembrane helix</keyword>
<protein>
    <recommendedName>
        <fullName evidence="7">Shisa N-terminal domain-containing protein</fullName>
    </recommendedName>
</protein>
<dbReference type="Proteomes" id="UP000749559">
    <property type="component" value="Unassembled WGS sequence"/>
</dbReference>
<evidence type="ECO:0000259" key="7">
    <source>
        <dbReference type="Pfam" id="PF13908"/>
    </source>
</evidence>
<dbReference type="CDD" id="cd12087">
    <property type="entry name" value="TM_EGFR-like"/>
    <property type="match status" value="1"/>
</dbReference>
<evidence type="ECO:0000256" key="1">
    <source>
        <dbReference type="ARBA" id="ARBA00004370"/>
    </source>
</evidence>
<evidence type="ECO:0000256" key="3">
    <source>
        <dbReference type="ARBA" id="ARBA00022989"/>
    </source>
</evidence>
<dbReference type="EMBL" id="CAIIXF020000005">
    <property type="protein sequence ID" value="CAH1782985.1"/>
    <property type="molecule type" value="Genomic_DNA"/>
</dbReference>
<organism evidence="8 9">
    <name type="scientific">Owenia fusiformis</name>
    <name type="common">Polychaete worm</name>
    <dbReference type="NCBI Taxonomy" id="6347"/>
    <lineage>
        <taxon>Eukaryota</taxon>
        <taxon>Metazoa</taxon>
        <taxon>Spiralia</taxon>
        <taxon>Lophotrochozoa</taxon>
        <taxon>Annelida</taxon>
        <taxon>Polychaeta</taxon>
        <taxon>Sedentaria</taxon>
        <taxon>Canalipalpata</taxon>
        <taxon>Sabellida</taxon>
        <taxon>Oweniida</taxon>
        <taxon>Oweniidae</taxon>
        <taxon>Owenia</taxon>
    </lineage>
</organism>
<evidence type="ECO:0000313" key="8">
    <source>
        <dbReference type="EMBL" id="CAH1782985.1"/>
    </source>
</evidence>
<evidence type="ECO:0000256" key="4">
    <source>
        <dbReference type="ARBA" id="ARBA00023136"/>
    </source>
</evidence>
<keyword evidence="2 6" id="KW-0812">Transmembrane</keyword>
<dbReference type="PANTHER" id="PTHR31395:SF25">
    <property type="entry name" value="ABLIM_ANCHOR DOMAIN-CONTAINING PROTEIN"/>
    <property type="match status" value="1"/>
</dbReference>
<dbReference type="InterPro" id="IPR053891">
    <property type="entry name" value="Shisa_N"/>
</dbReference>
<evidence type="ECO:0000256" key="2">
    <source>
        <dbReference type="ARBA" id="ARBA00022692"/>
    </source>
</evidence>
<dbReference type="InterPro" id="IPR026910">
    <property type="entry name" value="Shisa"/>
</dbReference>
<gene>
    <name evidence="8" type="ORF">OFUS_LOCUS9372</name>
</gene>
<sequence>MPRKDNGITKGSKKEYCSGYVDNYGIWNNGFFCPMWKDNPPVEICCGNTTYRYCCPPSTPTPLPDTLPALPFVLGGSIGGVIVLVVIALLVCCCCSCCPLYKRRKERNRADGRHGCERLETNSNGYTLTYTVCPHHSNHPYQGIDPPVYAAEMGDPPPYPGPTEVETSTPGDTEASSSERSSKIEDSDHELDHDVDSSRFQDASLNDILDSATTEALSTNHSFSIGRPAHPQRARDLLSCASRGSCGTGTTIEGFEFGIPGSMSLYSQDESNINDSALVSKTPDKNYATLDSDQPQIQNPSTKQSKSERAMLNKNGISMSNSQPCGIIEQDVNRPTIVLNDINSQSSPDIDLNWNT</sequence>
<feature type="compositionally biased region" description="Polar residues" evidence="5">
    <location>
        <begin position="289"/>
        <end position="304"/>
    </location>
</feature>
<keyword evidence="9" id="KW-1185">Reference proteome</keyword>
<keyword evidence="4 6" id="KW-0472">Membrane</keyword>
<evidence type="ECO:0000256" key="5">
    <source>
        <dbReference type="SAM" id="MobiDB-lite"/>
    </source>
</evidence>
<comment type="caution">
    <text evidence="8">The sequence shown here is derived from an EMBL/GenBank/DDBJ whole genome shotgun (WGS) entry which is preliminary data.</text>
</comment>
<feature type="transmembrane region" description="Helical" evidence="6">
    <location>
        <begin position="72"/>
        <end position="101"/>
    </location>
</feature>
<accession>A0A8S4NN02</accession>
<dbReference type="OrthoDB" id="10010453at2759"/>
<evidence type="ECO:0000256" key="6">
    <source>
        <dbReference type="SAM" id="Phobius"/>
    </source>
</evidence>
<feature type="region of interest" description="Disordered" evidence="5">
    <location>
        <begin position="287"/>
        <end position="309"/>
    </location>
</feature>
<feature type="region of interest" description="Disordered" evidence="5">
    <location>
        <begin position="144"/>
        <end position="196"/>
    </location>
</feature>
<evidence type="ECO:0000313" key="9">
    <source>
        <dbReference type="Proteomes" id="UP000749559"/>
    </source>
</evidence>
<dbReference type="Pfam" id="PF13908">
    <property type="entry name" value="Shisa_N"/>
    <property type="match status" value="1"/>
</dbReference>
<comment type="subcellular location">
    <subcellularLocation>
        <location evidence="1">Membrane</location>
    </subcellularLocation>
</comment>
<proteinExistence type="predicted"/>
<dbReference type="AlphaFoldDB" id="A0A8S4NN02"/>